<reference evidence="3" key="1">
    <citation type="submission" date="2016-10" db="EMBL/GenBank/DDBJ databases">
        <authorList>
            <person name="Varghese N."/>
            <person name="Submissions S."/>
        </authorList>
    </citation>
    <scope>NUCLEOTIDE SEQUENCE [LARGE SCALE GENOMIC DNA]</scope>
    <source>
        <strain evidence="3">DSM 23925</strain>
    </source>
</reference>
<protein>
    <submittedName>
        <fullName evidence="2">Acetyltransferase (GNAT) domain-containing protein</fullName>
    </submittedName>
</protein>
<keyword evidence="2" id="KW-0808">Transferase</keyword>
<organism evidence="2 3">
    <name type="scientific">Bizionia echini</name>
    <dbReference type="NCBI Taxonomy" id="649333"/>
    <lineage>
        <taxon>Bacteria</taxon>
        <taxon>Pseudomonadati</taxon>
        <taxon>Bacteroidota</taxon>
        <taxon>Flavobacteriia</taxon>
        <taxon>Flavobacteriales</taxon>
        <taxon>Flavobacteriaceae</taxon>
        <taxon>Bizionia</taxon>
    </lineage>
</organism>
<evidence type="ECO:0000313" key="3">
    <source>
        <dbReference type="Proteomes" id="UP000198705"/>
    </source>
</evidence>
<dbReference type="GO" id="GO:0016740">
    <property type="term" value="F:transferase activity"/>
    <property type="evidence" value="ECO:0007669"/>
    <property type="project" value="UniProtKB-KW"/>
</dbReference>
<name>A0A1I5AZL0_9FLAO</name>
<dbReference type="AlphaFoldDB" id="A0A1I5AZL0"/>
<keyword evidence="3" id="KW-1185">Reference proteome</keyword>
<dbReference type="OrthoDB" id="1422531at2"/>
<sequence>MKHNPFTSKTYQETWLKYFAKQKTNKRFQCLENLSFIKHRFLPYYINAGKNMTNGITYSVNPSKTDLKNHGVVIYDVPDYCDTSSTSKNESLKIHKVAQYKGFLADLSQVDSFEDYLQNTLNAKSRNKFRSTLKKFENCFDVTYKYYYGAIDKEDYHIMMTDFKNLVENRYGDLKIDTSLIREWPFYEELVYKMLHEKKAMIISINIAGKPISMSLGFLSETALVGAVKAFDTNYYKFNVGHIEISKFIEWCIAHNKRILDFSKGEYEYKTKWTNTKYLYNCHVVYNNSSVTSKIIGFLLVKYFELKQYLRDKKINLLVAKARFALKNIGTSKQQKLPFKIQSIQGEITNNDYQLTSLDEEVRHYPFLKRIVMDGLYQKPESYSNIKLFKSTDSIGGKPSFVVMGSKSKYLITIF</sequence>
<dbReference type="Pfam" id="PF13480">
    <property type="entry name" value="Acetyltransf_6"/>
    <property type="match status" value="1"/>
</dbReference>
<evidence type="ECO:0000313" key="2">
    <source>
        <dbReference type="EMBL" id="SFN67884.1"/>
    </source>
</evidence>
<dbReference type="RefSeq" id="WP_092207295.1">
    <property type="nucleotide sequence ID" value="NZ_FOVN01000002.1"/>
</dbReference>
<evidence type="ECO:0000259" key="1">
    <source>
        <dbReference type="Pfam" id="PF13480"/>
    </source>
</evidence>
<gene>
    <name evidence="2" type="ORF">SAMN04487989_102390</name>
</gene>
<dbReference type="InterPro" id="IPR038740">
    <property type="entry name" value="BioF2-like_GNAT_dom"/>
</dbReference>
<dbReference type="STRING" id="649333.SAMN04487989_102390"/>
<dbReference type="EMBL" id="FOVN01000002">
    <property type="protein sequence ID" value="SFN67884.1"/>
    <property type="molecule type" value="Genomic_DNA"/>
</dbReference>
<proteinExistence type="predicted"/>
<accession>A0A1I5AZL0</accession>
<dbReference type="Proteomes" id="UP000198705">
    <property type="component" value="Unassembled WGS sequence"/>
</dbReference>
<dbReference type="InterPro" id="IPR016181">
    <property type="entry name" value="Acyl_CoA_acyltransferase"/>
</dbReference>
<feature type="domain" description="BioF2-like acetyltransferase" evidence="1">
    <location>
        <begin position="124"/>
        <end position="270"/>
    </location>
</feature>
<dbReference type="SUPFAM" id="SSF55729">
    <property type="entry name" value="Acyl-CoA N-acyltransferases (Nat)"/>
    <property type="match status" value="1"/>
</dbReference>
<dbReference type="Gene3D" id="3.40.630.30">
    <property type="match status" value="1"/>
</dbReference>